<dbReference type="OrthoDB" id="9803495at2"/>
<feature type="transmembrane region" description="Helical" evidence="9">
    <location>
        <begin position="78"/>
        <end position="103"/>
    </location>
</feature>
<dbReference type="AlphaFoldDB" id="G5JXD1"/>
<keyword evidence="7 8" id="KW-0472">Membrane</keyword>
<dbReference type="Pfam" id="PF02632">
    <property type="entry name" value="BioY"/>
    <property type="match status" value="1"/>
</dbReference>
<keyword evidence="11" id="KW-1185">Reference proteome</keyword>
<feature type="transmembrane region" description="Helical" evidence="9">
    <location>
        <begin position="146"/>
        <end position="167"/>
    </location>
</feature>
<evidence type="ECO:0000256" key="8">
    <source>
        <dbReference type="PIRNR" id="PIRNR016661"/>
    </source>
</evidence>
<evidence type="ECO:0000256" key="3">
    <source>
        <dbReference type="ARBA" id="ARBA00022448"/>
    </source>
</evidence>
<feature type="transmembrane region" description="Helical" evidence="9">
    <location>
        <begin position="53"/>
        <end position="72"/>
    </location>
</feature>
<dbReference type="InterPro" id="IPR003784">
    <property type="entry name" value="BioY"/>
</dbReference>
<protein>
    <recommendedName>
        <fullName evidence="8">Biotin transporter</fullName>
    </recommendedName>
</protein>
<evidence type="ECO:0000256" key="9">
    <source>
        <dbReference type="SAM" id="Phobius"/>
    </source>
</evidence>
<comment type="subcellular location">
    <subcellularLocation>
        <location evidence="1 8">Cell membrane</location>
        <topology evidence="1 8">Multi-pass membrane protein</topology>
    </subcellularLocation>
</comment>
<evidence type="ECO:0000256" key="7">
    <source>
        <dbReference type="ARBA" id="ARBA00023136"/>
    </source>
</evidence>
<dbReference type="PIRSF" id="PIRSF016661">
    <property type="entry name" value="BioY"/>
    <property type="match status" value="1"/>
</dbReference>
<evidence type="ECO:0000256" key="5">
    <source>
        <dbReference type="ARBA" id="ARBA00022692"/>
    </source>
</evidence>
<dbReference type="RefSeq" id="WP_003079804.1">
    <property type="nucleotide sequence ID" value="NZ_AEUW02000001.1"/>
</dbReference>
<evidence type="ECO:0000256" key="6">
    <source>
        <dbReference type="ARBA" id="ARBA00022989"/>
    </source>
</evidence>
<evidence type="ECO:0000313" key="10">
    <source>
        <dbReference type="EMBL" id="EHJ52112.1"/>
    </source>
</evidence>
<proteinExistence type="inferred from homology"/>
<gene>
    <name evidence="10" type="ORF">STRMA_1287</name>
</gene>
<reference evidence="10 11" key="1">
    <citation type="journal article" date="2014" name="Int. J. Syst. Evol. Microbiol.">
        <title>Phylogenomics and the dynamic genome evolution of the genus Streptococcus.</title>
        <authorList>
            <consortium name="The Broad Institute Genome Sequencing Platform"/>
            <person name="Richards V.P."/>
            <person name="Palmer S.R."/>
            <person name="Pavinski Bitar P.D."/>
            <person name="Qin X."/>
            <person name="Weinstock G.M."/>
            <person name="Highlander S.K."/>
            <person name="Town C.D."/>
            <person name="Burne R.A."/>
            <person name="Stanhope M.J."/>
        </authorList>
    </citation>
    <scope>NUCLEOTIDE SEQUENCE [LARGE SCALE GENOMIC DNA]</scope>
    <source>
        <strain evidence="10 11">NCTC 11558</strain>
    </source>
</reference>
<dbReference type="PANTHER" id="PTHR34295">
    <property type="entry name" value="BIOTIN TRANSPORTER BIOY"/>
    <property type="match status" value="1"/>
</dbReference>
<dbReference type="Proteomes" id="UP000003573">
    <property type="component" value="Unassembled WGS sequence"/>
</dbReference>
<dbReference type="GO" id="GO:0015225">
    <property type="term" value="F:biotin transmembrane transporter activity"/>
    <property type="evidence" value="ECO:0007669"/>
    <property type="project" value="UniProtKB-UniRule"/>
</dbReference>
<feature type="transmembrane region" description="Helical" evidence="9">
    <location>
        <begin position="115"/>
        <end position="134"/>
    </location>
</feature>
<evidence type="ECO:0000313" key="11">
    <source>
        <dbReference type="Proteomes" id="UP000003573"/>
    </source>
</evidence>
<dbReference type="STRING" id="764298.STRMA_1287"/>
<dbReference type="PANTHER" id="PTHR34295:SF4">
    <property type="entry name" value="BIOTIN TRANSPORTER BIOY-RELATED"/>
    <property type="match status" value="1"/>
</dbReference>
<dbReference type="EMBL" id="AEUW02000001">
    <property type="protein sequence ID" value="EHJ52112.1"/>
    <property type="molecule type" value="Genomic_DNA"/>
</dbReference>
<sequence>MKTKTVASMAMMIAVIIVLGFIPPIPLGIIPVPIILQNMGIMLAGALLGAKRGFLAVLIFLFLAALGLPVLSGGHGNIAVFMGPSAGYLFAYPFAAGLIGFVTEKTGNRRFVVDYLLIWLIGVLFIDSLGALGLSIQSHMPLDKAFWANLVFIPGDSLKVLMVTLLYRRFKTA</sequence>
<evidence type="ECO:0000256" key="2">
    <source>
        <dbReference type="ARBA" id="ARBA00010692"/>
    </source>
</evidence>
<dbReference type="eggNOG" id="COG1268">
    <property type="taxonomic scope" value="Bacteria"/>
</dbReference>
<keyword evidence="6 9" id="KW-1133">Transmembrane helix</keyword>
<comment type="similarity">
    <text evidence="2 8">Belongs to the BioY family.</text>
</comment>
<feature type="transmembrane region" description="Helical" evidence="9">
    <location>
        <begin position="6"/>
        <end position="32"/>
    </location>
</feature>
<organism evidence="10 11">
    <name type="scientific">Streptococcus macacae NCTC 11558</name>
    <dbReference type="NCBI Taxonomy" id="764298"/>
    <lineage>
        <taxon>Bacteria</taxon>
        <taxon>Bacillati</taxon>
        <taxon>Bacillota</taxon>
        <taxon>Bacilli</taxon>
        <taxon>Lactobacillales</taxon>
        <taxon>Streptococcaceae</taxon>
        <taxon>Streptococcus</taxon>
    </lineage>
</organism>
<dbReference type="Gene3D" id="1.10.1760.20">
    <property type="match status" value="1"/>
</dbReference>
<keyword evidence="3 8" id="KW-0813">Transport</keyword>
<keyword evidence="5 9" id="KW-0812">Transmembrane</keyword>
<accession>G5JXD1</accession>
<name>G5JXD1_9STRE</name>
<evidence type="ECO:0000256" key="4">
    <source>
        <dbReference type="ARBA" id="ARBA00022475"/>
    </source>
</evidence>
<keyword evidence="4 8" id="KW-1003">Cell membrane</keyword>
<dbReference type="GO" id="GO:0005886">
    <property type="term" value="C:plasma membrane"/>
    <property type="evidence" value="ECO:0007669"/>
    <property type="project" value="UniProtKB-SubCell"/>
</dbReference>
<comment type="caution">
    <text evidence="10">The sequence shown here is derived from an EMBL/GenBank/DDBJ whole genome shotgun (WGS) entry which is preliminary data.</text>
</comment>
<evidence type="ECO:0000256" key="1">
    <source>
        <dbReference type="ARBA" id="ARBA00004651"/>
    </source>
</evidence>